<dbReference type="SUPFAM" id="SSF102588">
    <property type="entry name" value="LmbE-like"/>
    <property type="match status" value="1"/>
</dbReference>
<evidence type="ECO:0000313" key="1">
    <source>
        <dbReference type="EMBL" id="MVT42091.1"/>
    </source>
</evidence>
<dbReference type="Gene3D" id="3.40.50.10320">
    <property type="entry name" value="LmbE-like"/>
    <property type="match status" value="1"/>
</dbReference>
<gene>
    <name evidence="1" type="ORF">GO495_15980</name>
</gene>
<reference evidence="1 2" key="1">
    <citation type="submission" date="2019-12" db="EMBL/GenBank/DDBJ databases">
        <title>The draft genomic sequence of strain Chitinophaga oryziterrae JCM 16595.</title>
        <authorList>
            <person name="Zhang X."/>
        </authorList>
    </citation>
    <scope>NUCLEOTIDE SEQUENCE [LARGE SCALE GENOMIC DNA]</scope>
    <source>
        <strain evidence="1 2">JCM 16595</strain>
    </source>
</reference>
<dbReference type="EMBL" id="WRXO01000004">
    <property type="protein sequence ID" value="MVT42091.1"/>
    <property type="molecule type" value="Genomic_DNA"/>
</dbReference>
<organism evidence="1 2">
    <name type="scientific">Chitinophaga oryziterrae</name>
    <dbReference type="NCBI Taxonomy" id="1031224"/>
    <lineage>
        <taxon>Bacteria</taxon>
        <taxon>Pseudomonadati</taxon>
        <taxon>Bacteroidota</taxon>
        <taxon>Chitinophagia</taxon>
        <taxon>Chitinophagales</taxon>
        <taxon>Chitinophagaceae</taxon>
        <taxon>Chitinophaga</taxon>
    </lineage>
</organism>
<name>A0A6N8JC24_9BACT</name>
<dbReference type="AlphaFoldDB" id="A0A6N8JC24"/>
<dbReference type="InterPro" id="IPR003737">
    <property type="entry name" value="GlcNAc_PI_deacetylase-related"/>
</dbReference>
<dbReference type="Pfam" id="PF02585">
    <property type="entry name" value="PIG-L"/>
    <property type="match status" value="1"/>
</dbReference>
<protein>
    <submittedName>
        <fullName evidence="1">PIG-L family deacetylase</fullName>
    </submittedName>
</protein>
<evidence type="ECO:0000313" key="2">
    <source>
        <dbReference type="Proteomes" id="UP000468388"/>
    </source>
</evidence>
<dbReference type="Proteomes" id="UP000468388">
    <property type="component" value="Unassembled WGS sequence"/>
</dbReference>
<comment type="caution">
    <text evidence="1">The sequence shown here is derived from an EMBL/GenBank/DDBJ whole genome shotgun (WGS) entry which is preliminary data.</text>
</comment>
<dbReference type="InterPro" id="IPR024078">
    <property type="entry name" value="LmbE-like_dom_sf"/>
</dbReference>
<proteinExistence type="predicted"/>
<dbReference type="OrthoDB" id="9790023at2"/>
<accession>A0A6N8JC24</accession>
<keyword evidence="2" id="KW-1185">Reference proteome</keyword>
<sequence>MNDSIILSVTAHPDDEVLGFGASAAKFASNGSKVYNCILSGDVDARRHRPDLTELYNDACKAQYILGCEPPILGTFPNIKFNTVPHLEMVQFIEKVIEEVQPDYIFTHHPYDLNNDHYHVSKACQAASRLFQRKPVKRIKGLYFMEVLSSTDWSFPVDGNNFQPNAFVEIGQDFLAKKLKALEAYRGVMRPYPHPRSVEVVKGIAAYRGGQSGTNYAEAFQCVFQLLDI</sequence>
<dbReference type="RefSeq" id="WP_157300725.1">
    <property type="nucleotide sequence ID" value="NZ_BAAAZB010000005.1"/>
</dbReference>